<dbReference type="AlphaFoldDB" id="A0A0B7J0C4"/>
<accession>A0A0B7J0C4</accession>
<gene>
    <name evidence="1" type="ORF">RMONA_05715</name>
</gene>
<sequence length="76" mass="8842">MDLSSKIFNLKKEQNSKTFLNNSSESHFSFKNIQYKTIIDKNIEWVIFGTGFNKNIILLPPLNTFKYTFSCLDTAN</sequence>
<dbReference type="HOGENOM" id="CLU_2652147_0_0_5"/>
<proteinExistence type="predicted"/>
<name>A0A0B7J0C4_9RICK</name>
<organism evidence="1 2">
    <name type="scientific">Rickettsia monacensis</name>
    <dbReference type="NCBI Taxonomy" id="109232"/>
    <lineage>
        <taxon>Bacteria</taxon>
        <taxon>Pseudomonadati</taxon>
        <taxon>Pseudomonadota</taxon>
        <taxon>Alphaproteobacteria</taxon>
        <taxon>Rickettsiales</taxon>
        <taxon>Rickettsiaceae</taxon>
        <taxon>Rickettsieae</taxon>
        <taxon>Rickettsia</taxon>
        <taxon>spotted fever group</taxon>
    </lineage>
</organism>
<dbReference type="Proteomes" id="UP000018149">
    <property type="component" value="Chromosome I"/>
</dbReference>
<reference evidence="1 2" key="1">
    <citation type="submission" date="2015-01" db="EMBL/GenBank/DDBJ databases">
        <title>Draft genome sequence of Rickettsia monacensis strain IrR/Munich.</title>
        <authorList>
            <person name="Felsheim R.F."/>
            <person name="Johnson S.L."/>
            <person name="Kurtti T.J."/>
            <person name="Munderloh U.G."/>
        </authorList>
    </citation>
    <scope>NUCLEOTIDE SEQUENCE [LARGE SCALE GENOMIC DNA]</scope>
    <source>
        <strain evidence="1 2">IrR/Munich</strain>
    </source>
</reference>
<evidence type="ECO:0000313" key="2">
    <source>
        <dbReference type="Proteomes" id="UP000018149"/>
    </source>
</evidence>
<keyword evidence="2" id="KW-1185">Reference proteome</keyword>
<protein>
    <submittedName>
        <fullName evidence="1">Uncharacterized protein</fullName>
    </submittedName>
</protein>
<evidence type="ECO:0000313" key="1">
    <source>
        <dbReference type="EMBL" id="CEO17516.1"/>
    </source>
</evidence>
<dbReference type="EMBL" id="LN794217">
    <property type="protein sequence ID" value="CEO17516.1"/>
    <property type="molecule type" value="Genomic_DNA"/>
</dbReference>
<dbReference type="KEGG" id="rmc:RMONA_05715"/>